<dbReference type="Pfam" id="PF01546">
    <property type="entry name" value="Peptidase_M20"/>
    <property type="match status" value="1"/>
</dbReference>
<dbReference type="GO" id="GO:0071713">
    <property type="term" value="F:para-aminobenzoyl-glutamate hydrolase activity"/>
    <property type="evidence" value="ECO:0007669"/>
    <property type="project" value="TreeGrafter"/>
</dbReference>
<dbReference type="PANTHER" id="PTHR30575:SF3">
    <property type="entry name" value="PEPTIDASE M20 DIMERISATION DOMAIN-CONTAINING PROTEIN"/>
    <property type="match status" value="1"/>
</dbReference>
<dbReference type="InterPro" id="IPR052030">
    <property type="entry name" value="Peptidase_M20/M20A_hydrolases"/>
</dbReference>
<dbReference type="Pfam" id="PF07687">
    <property type="entry name" value="M20_dimer"/>
    <property type="match status" value="1"/>
</dbReference>
<dbReference type="SUPFAM" id="SSF53187">
    <property type="entry name" value="Zn-dependent exopeptidases"/>
    <property type="match status" value="1"/>
</dbReference>
<dbReference type="NCBIfam" id="TIGR01891">
    <property type="entry name" value="amidohydrolases"/>
    <property type="match status" value="1"/>
</dbReference>
<dbReference type="EMBL" id="DXEU01000101">
    <property type="protein sequence ID" value="HIX52302.1"/>
    <property type="molecule type" value="Genomic_DNA"/>
</dbReference>
<dbReference type="GO" id="GO:0046657">
    <property type="term" value="P:folic acid catabolic process"/>
    <property type="evidence" value="ECO:0007669"/>
    <property type="project" value="TreeGrafter"/>
</dbReference>
<dbReference type="AlphaFoldDB" id="A0A9D1W4T1"/>
<protein>
    <recommendedName>
        <fullName evidence="1">Peptidase M20 domain-containing protein 2</fullName>
    </recommendedName>
</protein>
<dbReference type="InterPro" id="IPR017439">
    <property type="entry name" value="Amidohydrolase"/>
</dbReference>
<proteinExistence type="inferred from homology"/>
<dbReference type="InterPro" id="IPR002933">
    <property type="entry name" value="Peptidase_M20"/>
</dbReference>
<dbReference type="GO" id="GO:0005737">
    <property type="term" value="C:cytoplasm"/>
    <property type="evidence" value="ECO:0007669"/>
    <property type="project" value="TreeGrafter"/>
</dbReference>
<evidence type="ECO:0000313" key="4">
    <source>
        <dbReference type="Proteomes" id="UP000886780"/>
    </source>
</evidence>
<gene>
    <name evidence="3" type="ORF">IAA28_05815</name>
</gene>
<evidence type="ECO:0000313" key="3">
    <source>
        <dbReference type="EMBL" id="HIX52302.1"/>
    </source>
</evidence>
<accession>A0A9D1W4T1</accession>
<feature type="domain" description="Peptidase M20 dimerisation" evidence="2">
    <location>
        <begin position="204"/>
        <end position="289"/>
    </location>
</feature>
<organism evidence="3 4">
    <name type="scientific">Candidatus Lachnoclostridium stercoripullorum</name>
    <dbReference type="NCBI Taxonomy" id="2838635"/>
    <lineage>
        <taxon>Bacteria</taxon>
        <taxon>Bacillati</taxon>
        <taxon>Bacillota</taxon>
        <taxon>Clostridia</taxon>
        <taxon>Lachnospirales</taxon>
        <taxon>Lachnospiraceae</taxon>
    </lineage>
</organism>
<evidence type="ECO:0000259" key="2">
    <source>
        <dbReference type="Pfam" id="PF07687"/>
    </source>
</evidence>
<comment type="similarity">
    <text evidence="1">Belongs to the peptidase M20A family.</text>
</comment>
<dbReference type="InterPro" id="IPR011650">
    <property type="entry name" value="Peptidase_M20_dimer"/>
</dbReference>
<comment type="caution">
    <text evidence="3">The sequence shown here is derived from an EMBL/GenBank/DDBJ whole genome shotgun (WGS) entry which is preliminary data.</text>
</comment>
<name>A0A9D1W4T1_9FIRM</name>
<reference evidence="3" key="2">
    <citation type="submission" date="2021-04" db="EMBL/GenBank/DDBJ databases">
        <authorList>
            <person name="Gilroy R."/>
        </authorList>
    </citation>
    <scope>NUCLEOTIDE SEQUENCE</scope>
    <source>
        <strain evidence="3">ChiGjej4B4-12881</strain>
    </source>
</reference>
<evidence type="ECO:0000256" key="1">
    <source>
        <dbReference type="PIRNR" id="PIRNR037226"/>
    </source>
</evidence>
<dbReference type="SUPFAM" id="SSF55031">
    <property type="entry name" value="Bacterial exopeptidase dimerisation domain"/>
    <property type="match status" value="1"/>
</dbReference>
<dbReference type="Proteomes" id="UP000886780">
    <property type="component" value="Unassembled WGS sequence"/>
</dbReference>
<dbReference type="PIRSF" id="PIRSF037226">
    <property type="entry name" value="Amidohydrolase_ACY1L2_prd"/>
    <property type="match status" value="1"/>
</dbReference>
<dbReference type="PANTHER" id="PTHR30575">
    <property type="entry name" value="PEPTIDASE M20"/>
    <property type="match status" value="1"/>
</dbReference>
<sequence>MERAQQLAQMTAKHRERIVGTADYIWENPETGYREWKTSAYMEKQFRELGYEPVMAGNIPGFYADLDTGRPGPKVAILGELDSLIVRNHPDADPETAAVHACGHNAQCATLVGVAAAFKEPGALDGMCGSIRFIAVPAEELIELGYREELRKKGVIRYYGGKVEFIYRGYLDGVDMAMMIHSGSLKDGKSLNINAGCNGCVTKNILFKGVSAHAGGAPEQGVNALYAATCGLNAVNAIRETFVDGEHIRFHPIITEAGLAVNAIPEAAKVESYVRGASYESIYKYNKKVNLALAGAAASIGCRLELNDRPGYFPLNNDPLMSDVVQAAMEAVAGPDSVDRNENWGTGCTDMGDVSAIMPAVHPHASGAVGTGHGCDYYIQDKELACVRPAQCLAVAADMLLTDGAALAKRVLAESKPYFKSKEEYLAAIDRLEMSKEAVRYNDDGTVTLDFCG</sequence>
<dbReference type="Gene3D" id="3.40.630.10">
    <property type="entry name" value="Zn peptidases"/>
    <property type="match status" value="1"/>
</dbReference>
<reference evidence="3" key="1">
    <citation type="journal article" date="2021" name="PeerJ">
        <title>Extensive microbial diversity within the chicken gut microbiome revealed by metagenomics and culture.</title>
        <authorList>
            <person name="Gilroy R."/>
            <person name="Ravi A."/>
            <person name="Getino M."/>
            <person name="Pursley I."/>
            <person name="Horton D.L."/>
            <person name="Alikhan N.F."/>
            <person name="Baker D."/>
            <person name="Gharbi K."/>
            <person name="Hall N."/>
            <person name="Watson M."/>
            <person name="Adriaenssens E.M."/>
            <person name="Foster-Nyarko E."/>
            <person name="Jarju S."/>
            <person name="Secka A."/>
            <person name="Antonio M."/>
            <person name="Oren A."/>
            <person name="Chaudhuri R.R."/>
            <person name="La Ragione R."/>
            <person name="Hildebrand F."/>
            <person name="Pallen M.J."/>
        </authorList>
    </citation>
    <scope>NUCLEOTIDE SEQUENCE</scope>
    <source>
        <strain evidence="3">ChiGjej4B4-12881</strain>
    </source>
</reference>
<dbReference type="Gene3D" id="3.30.70.360">
    <property type="match status" value="1"/>
</dbReference>
<dbReference type="GO" id="GO:0016805">
    <property type="term" value="F:dipeptidase activity"/>
    <property type="evidence" value="ECO:0007669"/>
    <property type="project" value="InterPro"/>
</dbReference>
<dbReference type="InterPro" id="IPR017144">
    <property type="entry name" value="Xaa-Arg_dipeptidase"/>
</dbReference>
<dbReference type="InterPro" id="IPR036264">
    <property type="entry name" value="Bact_exopeptidase_dim_dom"/>
</dbReference>